<dbReference type="CDD" id="cd06533">
    <property type="entry name" value="Glyco_transf_WecG_TagA"/>
    <property type="match status" value="1"/>
</dbReference>
<name>K6VZK2_9ACTN</name>
<keyword evidence="4" id="KW-1185">Reference proteome</keyword>
<organism evidence="3 4">
    <name type="scientific">Gordonia rhizosphera NBRC 16068</name>
    <dbReference type="NCBI Taxonomy" id="1108045"/>
    <lineage>
        <taxon>Bacteria</taxon>
        <taxon>Bacillati</taxon>
        <taxon>Actinomycetota</taxon>
        <taxon>Actinomycetes</taxon>
        <taxon>Mycobacteriales</taxon>
        <taxon>Gordoniaceae</taxon>
        <taxon>Gordonia</taxon>
    </lineage>
</organism>
<keyword evidence="1" id="KW-0328">Glycosyltransferase</keyword>
<dbReference type="EMBL" id="BAHC01000170">
    <property type="protein sequence ID" value="GAB92320.1"/>
    <property type="molecule type" value="Genomic_DNA"/>
</dbReference>
<evidence type="ECO:0000313" key="4">
    <source>
        <dbReference type="Proteomes" id="UP000008363"/>
    </source>
</evidence>
<reference evidence="3 4" key="1">
    <citation type="submission" date="2012-08" db="EMBL/GenBank/DDBJ databases">
        <title>Whole genome shotgun sequence of Gordonia rhizosphera NBRC 16068.</title>
        <authorList>
            <person name="Takarada H."/>
            <person name="Isaki S."/>
            <person name="Hosoyama A."/>
            <person name="Tsuchikane K."/>
            <person name="Katsumata H."/>
            <person name="Baba S."/>
            <person name="Ohji S."/>
            <person name="Yamazaki S."/>
            <person name="Fujita N."/>
        </authorList>
    </citation>
    <scope>NUCLEOTIDE SEQUENCE [LARGE SCALE GENOMIC DNA]</scope>
    <source>
        <strain evidence="3 4">NBRC 16068</strain>
    </source>
</reference>
<dbReference type="PANTHER" id="PTHR34136">
    <property type="match status" value="1"/>
</dbReference>
<evidence type="ECO:0000256" key="1">
    <source>
        <dbReference type="ARBA" id="ARBA00022676"/>
    </source>
</evidence>
<sequence length="264" mass="29613">MTMTETSPAVSEIFGLRIDALTLAQAVDRCRDAIASRKPVLIGVVNAAKAVNVQKDVLLREALLRSDIAIADGQAVVWASRILGQPLPERVTGIDLFEALLAAADRDGNSVYLLGARADVLRQLESVLAERYPSVRIVGSRDGYFDSDEQATIATDIRDVKPDMLFLGMPSPRKEMFLAQWADLMQVPVLHGVGGSFDVMAGKTKRAPVWWQTHGLEWAYRLLQEPRRMWRRYLTTNTLFVLMLARERVRPRRAYSRPTHEPTT</sequence>
<comment type="caution">
    <text evidence="3">The sequence shown here is derived from an EMBL/GenBank/DDBJ whole genome shotgun (WGS) entry which is preliminary data.</text>
</comment>
<evidence type="ECO:0000313" key="3">
    <source>
        <dbReference type="EMBL" id="GAB92320.1"/>
    </source>
</evidence>
<dbReference type="InterPro" id="IPR004629">
    <property type="entry name" value="WecG_TagA_CpsF"/>
</dbReference>
<proteinExistence type="predicted"/>
<accession>K6VZK2</accession>
<dbReference type="PANTHER" id="PTHR34136:SF1">
    <property type="entry name" value="UDP-N-ACETYL-D-MANNOSAMINURONIC ACID TRANSFERASE"/>
    <property type="match status" value="1"/>
</dbReference>
<keyword evidence="2" id="KW-0808">Transferase</keyword>
<dbReference type="GO" id="GO:0016758">
    <property type="term" value="F:hexosyltransferase activity"/>
    <property type="evidence" value="ECO:0007669"/>
    <property type="project" value="TreeGrafter"/>
</dbReference>
<dbReference type="STRING" id="1108045.GORHZ_170_00040"/>
<gene>
    <name evidence="3" type="primary">tagA</name>
    <name evidence="3" type="ORF">GORHZ_170_00040</name>
</gene>
<dbReference type="eggNOG" id="COG1922">
    <property type="taxonomic scope" value="Bacteria"/>
</dbReference>
<dbReference type="NCBIfam" id="TIGR00696">
    <property type="entry name" value="wecG_tagA_cpsF"/>
    <property type="match status" value="1"/>
</dbReference>
<evidence type="ECO:0000256" key="2">
    <source>
        <dbReference type="ARBA" id="ARBA00022679"/>
    </source>
</evidence>
<dbReference type="Pfam" id="PF03808">
    <property type="entry name" value="Glyco_tran_WecG"/>
    <property type="match status" value="1"/>
</dbReference>
<dbReference type="Proteomes" id="UP000008363">
    <property type="component" value="Unassembled WGS sequence"/>
</dbReference>
<protein>
    <submittedName>
        <fullName evidence="3">Teichoic acid biosynthesis protein A</fullName>
    </submittedName>
</protein>
<dbReference type="AlphaFoldDB" id="K6VZK2"/>